<evidence type="ECO:0000256" key="1">
    <source>
        <dbReference type="SAM" id="SignalP"/>
    </source>
</evidence>
<dbReference type="EMBL" id="JRPQ01000054">
    <property type="protein sequence ID" value="KGI22793.1"/>
    <property type="molecule type" value="Genomic_DNA"/>
</dbReference>
<comment type="caution">
    <text evidence="2">The sequence shown here is derived from an EMBL/GenBank/DDBJ whole genome shotgun (WGS) entry which is preliminary data.</text>
</comment>
<accession>A0A098YW34</accession>
<dbReference type="RefSeq" id="WP_036926157.1">
    <property type="nucleotide sequence ID" value="NZ_JRPQ01000054.1"/>
</dbReference>
<organism evidence="2 3">
    <name type="scientific">Hoylesella timonensis S9-PR14</name>
    <dbReference type="NCBI Taxonomy" id="1401062"/>
    <lineage>
        <taxon>Bacteria</taxon>
        <taxon>Pseudomonadati</taxon>
        <taxon>Bacteroidota</taxon>
        <taxon>Bacteroidia</taxon>
        <taxon>Bacteroidales</taxon>
        <taxon>Prevotellaceae</taxon>
        <taxon>Hoylesella</taxon>
    </lineage>
</organism>
<sequence>MKINYKLVLSCVLFMIMPFRTMATEYLTIEFKDKSFVTFGMDKQPVISFKDGNLVITDNSNETKEMVTNQVVRYYFSKQKITANIEEERTVAQKPIVLNGHVMYQGLASSSVVRVFTLNGVEVAHYKADSQGCVDIDVSTMPHGVYIFHSNKNVIKIVNK</sequence>
<dbReference type="AlphaFoldDB" id="A0A098YW34"/>
<evidence type="ECO:0008006" key="4">
    <source>
        <dbReference type="Google" id="ProtNLM"/>
    </source>
</evidence>
<keyword evidence="1" id="KW-0732">Signal</keyword>
<name>A0A098YW34_9BACT</name>
<reference evidence="2 3" key="1">
    <citation type="submission" date="2014-07" db="EMBL/GenBank/DDBJ databases">
        <authorList>
            <person name="McCorrison J."/>
            <person name="Sanka R."/>
            <person name="Torralba M."/>
            <person name="Gillis M."/>
            <person name="Haft D.H."/>
            <person name="Methe B."/>
            <person name="Sutton G."/>
            <person name="Nelson K.E."/>
        </authorList>
    </citation>
    <scope>NUCLEOTIDE SEQUENCE [LARGE SCALE GENOMIC DNA]</scope>
    <source>
        <strain evidence="2 3">S9-PR14</strain>
    </source>
</reference>
<evidence type="ECO:0000313" key="3">
    <source>
        <dbReference type="Proteomes" id="UP000029723"/>
    </source>
</evidence>
<dbReference type="Proteomes" id="UP000029723">
    <property type="component" value="Unassembled WGS sequence"/>
</dbReference>
<protein>
    <recommendedName>
        <fullName evidence="4">Secretion protein</fullName>
    </recommendedName>
</protein>
<feature type="chain" id="PRO_5001942855" description="Secretion protein" evidence="1">
    <location>
        <begin position="24"/>
        <end position="160"/>
    </location>
</feature>
<proteinExistence type="predicted"/>
<evidence type="ECO:0000313" key="2">
    <source>
        <dbReference type="EMBL" id="KGI22793.1"/>
    </source>
</evidence>
<gene>
    <name evidence="2" type="ORF">HMPREF9304_02310</name>
</gene>
<feature type="signal peptide" evidence="1">
    <location>
        <begin position="1"/>
        <end position="23"/>
    </location>
</feature>